<name>A0A127ZHY8_9BASI</name>
<evidence type="ECO:0000256" key="6">
    <source>
        <dbReference type="SAM" id="SignalP"/>
    </source>
</evidence>
<evidence type="ECO:0000256" key="1">
    <source>
        <dbReference type="ARBA" id="ARBA00022722"/>
    </source>
</evidence>
<evidence type="ECO:0000256" key="5">
    <source>
        <dbReference type="ARBA" id="ARBA00023239"/>
    </source>
</evidence>
<keyword evidence="1" id="KW-0540">Nuclease</keyword>
<accession>A0A127ZHY8</accession>
<keyword evidence="3" id="KW-0378">Hydrolase</keyword>
<dbReference type="GO" id="GO:0003723">
    <property type="term" value="F:RNA binding"/>
    <property type="evidence" value="ECO:0007669"/>
    <property type="project" value="InterPro"/>
</dbReference>
<keyword evidence="6" id="KW-0732">Signal</keyword>
<evidence type="ECO:0000256" key="3">
    <source>
        <dbReference type="ARBA" id="ARBA00022801"/>
    </source>
</evidence>
<dbReference type="GO" id="GO:0004521">
    <property type="term" value="F:RNA endonuclease activity"/>
    <property type="evidence" value="ECO:0007669"/>
    <property type="project" value="InterPro"/>
</dbReference>
<reference evidence="7" key="1">
    <citation type="submission" date="2014-06" db="EMBL/GenBank/DDBJ databases">
        <authorList>
            <person name="Ju J."/>
            <person name="Zhang J."/>
        </authorList>
    </citation>
    <scope>NUCLEOTIDE SEQUENCE</scope>
    <source>
        <strain evidence="7">SscI8</strain>
    </source>
</reference>
<dbReference type="GO" id="GO:0016829">
    <property type="term" value="F:lyase activity"/>
    <property type="evidence" value="ECO:0007669"/>
    <property type="project" value="UniProtKB-KW"/>
</dbReference>
<evidence type="ECO:0000256" key="2">
    <source>
        <dbReference type="ARBA" id="ARBA00022759"/>
    </source>
</evidence>
<keyword evidence="2" id="KW-0255">Endonuclease</keyword>
<dbReference type="GO" id="GO:0016787">
    <property type="term" value="F:hydrolase activity"/>
    <property type="evidence" value="ECO:0007669"/>
    <property type="project" value="UniProtKB-KW"/>
</dbReference>
<dbReference type="AlphaFoldDB" id="A0A127ZHY8"/>
<feature type="signal peptide" evidence="6">
    <location>
        <begin position="1"/>
        <end position="19"/>
    </location>
</feature>
<dbReference type="EMBL" id="LK056691">
    <property type="protein sequence ID" value="CDU25728.1"/>
    <property type="molecule type" value="Genomic_DNA"/>
</dbReference>
<protein>
    <submittedName>
        <fullName evidence="7">Related to ribonuclease T1</fullName>
    </submittedName>
</protein>
<sequence>MKFLAAVSTLALAAGLVAACDIPQSTNCGGNVYSYDDMNTAIQGALQDIQDGTFPDNYPHAYRDEPSEGIELCCANTSAGDWSEFPLVYNRPYYSTEDNYVSPGPDRVIFVTSTGEFCATVTHMGAASYDGFTQCQ</sequence>
<dbReference type="Gene3D" id="3.10.450.30">
    <property type="entry name" value="Microbial ribonucleases"/>
    <property type="match status" value="1"/>
</dbReference>
<dbReference type="Pfam" id="PF00545">
    <property type="entry name" value="Ribonuclease"/>
    <property type="match status" value="1"/>
</dbReference>
<dbReference type="InterPro" id="IPR016191">
    <property type="entry name" value="Ribonuclease/ribotoxin"/>
</dbReference>
<evidence type="ECO:0000256" key="4">
    <source>
        <dbReference type="ARBA" id="ARBA00023157"/>
    </source>
</evidence>
<dbReference type="SUPFAM" id="SSF53933">
    <property type="entry name" value="Microbial ribonucleases"/>
    <property type="match status" value="1"/>
</dbReference>
<feature type="chain" id="PRO_5007281295" evidence="6">
    <location>
        <begin position="20"/>
        <end position="136"/>
    </location>
</feature>
<keyword evidence="5" id="KW-0456">Lyase</keyword>
<dbReference type="InterPro" id="IPR000026">
    <property type="entry name" value="N1-like"/>
</dbReference>
<dbReference type="PROSITE" id="PS51257">
    <property type="entry name" value="PROKAR_LIPOPROTEIN"/>
    <property type="match status" value="1"/>
</dbReference>
<gene>
    <name evidence="7" type="ORF">SPSC_05899</name>
</gene>
<dbReference type="OrthoDB" id="5425539at2759"/>
<organism evidence="7">
    <name type="scientific">Sporisorium scitamineum</name>
    <dbReference type="NCBI Taxonomy" id="49012"/>
    <lineage>
        <taxon>Eukaryota</taxon>
        <taxon>Fungi</taxon>
        <taxon>Dikarya</taxon>
        <taxon>Basidiomycota</taxon>
        <taxon>Ustilaginomycotina</taxon>
        <taxon>Ustilaginomycetes</taxon>
        <taxon>Ustilaginales</taxon>
        <taxon>Ustilaginaceae</taxon>
        <taxon>Sporisorium</taxon>
    </lineage>
</organism>
<keyword evidence="4" id="KW-1015">Disulfide bond</keyword>
<evidence type="ECO:0000313" key="7">
    <source>
        <dbReference type="EMBL" id="CDU25728.1"/>
    </source>
</evidence>
<dbReference type="PANTHER" id="PTHR42104">
    <property type="entry name" value="EXTRACELLULAR GUANYL-SPECIFIC RIBONUCLEASE RNTA (AFU_ORTHOLOGUE AFUA_4G03230)"/>
    <property type="match status" value="1"/>
</dbReference>
<dbReference type="PANTHER" id="PTHR42104:SF1">
    <property type="entry name" value="EXTRACELLULAR GUANYL-SPECIFIC RIBONUCLEASE RNTA (AFU_ORTHOLOGUE AFUA_4G03230)"/>
    <property type="match status" value="1"/>
</dbReference>
<proteinExistence type="predicted"/>